<dbReference type="Pfam" id="PF10022">
    <property type="entry name" value="DUF2264"/>
    <property type="match status" value="1"/>
</dbReference>
<keyword evidence="3" id="KW-1185">Reference proteome</keyword>
<protein>
    <recommendedName>
        <fullName evidence="1">DUF2264 domain-containing protein</fullName>
    </recommendedName>
</protein>
<dbReference type="InterPro" id="IPR016624">
    <property type="entry name" value="UCP014753"/>
</dbReference>
<feature type="domain" description="DUF2264" evidence="1">
    <location>
        <begin position="23"/>
        <end position="377"/>
    </location>
</feature>
<name>A0A1G9KLC1_9BACT</name>
<sequence length="397" mass="44322">MGGVGLLAGLGPVEALAQPRANDREYWVSLLSKIAEPVLTALADDQLKARMPVESKPGQEADRRKYSHLEAVGRLLAGIGPWLQLDSGDEKALRQRYFQLAVKGLGNAVNPNAKDYLNYDNGGQPLVDAAFLAQGLIRCPRLYKALDANVRQELLTAFRKTRTIRPGFNNWLLFSGMIEAFFASVGEEYDKMRVDYALRQHEQWYKGDGVFGDGPEFHWDYYNSFVIQPFIVDMLRAIPDRSYDFLRTRMEKIAPRYAAVQERLIGPDGAYPPIGRSICYRAGAFHHLANTAFLKQLPADIQPAQVRGALTAVMRRTLEDKKNYDSNGWLLIGLAGHQPDLGESYISTGSLYLTATAFLPLGLAATDVFWSAPTADWTSRRLWEKGENLPADHAVKA</sequence>
<dbReference type="OrthoDB" id="9813465at2"/>
<dbReference type="PIRSF" id="PIRSF014753">
    <property type="entry name" value="UCP014753"/>
    <property type="match status" value="1"/>
</dbReference>
<evidence type="ECO:0000259" key="1">
    <source>
        <dbReference type="Pfam" id="PF10022"/>
    </source>
</evidence>
<organism evidence="2 3">
    <name type="scientific">Siphonobacter aquaeclarae</name>
    <dbReference type="NCBI Taxonomy" id="563176"/>
    <lineage>
        <taxon>Bacteria</taxon>
        <taxon>Pseudomonadati</taxon>
        <taxon>Bacteroidota</taxon>
        <taxon>Cytophagia</taxon>
        <taxon>Cytophagales</taxon>
        <taxon>Cytophagaceae</taxon>
        <taxon>Siphonobacter</taxon>
    </lineage>
</organism>
<dbReference type="EMBL" id="FNGS01000002">
    <property type="protein sequence ID" value="SDL50459.1"/>
    <property type="molecule type" value="Genomic_DNA"/>
</dbReference>
<accession>A0A1G9KLC1</accession>
<dbReference type="Proteomes" id="UP000198901">
    <property type="component" value="Unassembled WGS sequence"/>
</dbReference>
<dbReference type="InterPro" id="IPR049349">
    <property type="entry name" value="DUF2264_N"/>
</dbReference>
<dbReference type="AlphaFoldDB" id="A0A1G9KLC1"/>
<dbReference type="STRING" id="563176.SAMN04488090_1063"/>
<dbReference type="PANTHER" id="PTHR35339:SF3">
    <property type="entry name" value="DUF2264 DOMAIN-CONTAINING PROTEIN"/>
    <property type="match status" value="1"/>
</dbReference>
<reference evidence="2 3" key="1">
    <citation type="submission" date="2016-10" db="EMBL/GenBank/DDBJ databases">
        <authorList>
            <person name="de Groot N.N."/>
        </authorList>
    </citation>
    <scope>NUCLEOTIDE SEQUENCE [LARGE SCALE GENOMIC DNA]</scope>
    <source>
        <strain evidence="2 3">DSM 21668</strain>
    </source>
</reference>
<proteinExistence type="predicted"/>
<evidence type="ECO:0000313" key="3">
    <source>
        <dbReference type="Proteomes" id="UP000198901"/>
    </source>
</evidence>
<evidence type="ECO:0000313" key="2">
    <source>
        <dbReference type="EMBL" id="SDL50459.1"/>
    </source>
</evidence>
<gene>
    <name evidence="2" type="ORF">SAMN04488090_1063</name>
</gene>
<dbReference type="PANTHER" id="PTHR35339">
    <property type="entry name" value="LINALOOL DEHYDRATASE_ISOMERASE DOMAIN-CONTAINING PROTEIN"/>
    <property type="match status" value="1"/>
</dbReference>